<comment type="similarity">
    <text evidence="1">Belongs to the Rv0495c family.</text>
</comment>
<sequence length="277" mass="30338">MHQPNTSANAAPLPPAAEVEPDFPREWIELTDPGNPEHVIAADLTWLLSRWTCVFGTPSCQGIIEGRGADGCCSHGAFLADDEDRDRVAAAARHLTEDDWELMAEAHHPGSGELDIYELDELDGEEALRTRRHDGACIFLNRPGFAGGVGCALHHMALRTGEELVAVKPDVCWQLPIRRTQEWVERPDGEQILRTTITEYDRRGWGPGGADLTWWCTSSPDAHIGSEAVWRSMSAELRALIGDDAYEALATMCRRREGLGLIAVHPATARAGEAADS</sequence>
<proteinExistence type="inferred from homology"/>
<evidence type="ECO:0000256" key="1">
    <source>
        <dbReference type="ARBA" id="ARBA00093770"/>
    </source>
</evidence>
<protein>
    <recommendedName>
        <fullName evidence="4">DUF3109 family protein</fullName>
    </recommendedName>
</protein>
<comment type="caution">
    <text evidence="2">The sequence shown here is derived from an EMBL/GenBank/DDBJ whole genome shotgun (WGS) entry which is preliminary data.</text>
</comment>
<dbReference type="Proteomes" id="UP000642993">
    <property type="component" value="Unassembled WGS sequence"/>
</dbReference>
<keyword evidence="3" id="KW-1185">Reference proteome</keyword>
<reference evidence="2" key="1">
    <citation type="submission" date="2020-09" db="EMBL/GenBank/DDBJ databases">
        <title>Hoyosella lacisalsi sp. nov., a halotolerant actinobacterium isolated from soil of Lake Gudzhirganskoe.</title>
        <authorList>
            <person name="Yang Q."/>
            <person name="Guo P.Y."/>
            <person name="Liu S.W."/>
            <person name="Li F.N."/>
            <person name="Sun C.H."/>
        </authorList>
    </citation>
    <scope>NUCLEOTIDE SEQUENCE</scope>
    <source>
        <strain evidence="2">G463</strain>
    </source>
</reference>
<evidence type="ECO:0000313" key="2">
    <source>
        <dbReference type="EMBL" id="MBD8505943.1"/>
    </source>
</evidence>
<evidence type="ECO:0008006" key="4">
    <source>
        <dbReference type="Google" id="ProtNLM"/>
    </source>
</evidence>
<dbReference type="EMBL" id="JACYWE010000002">
    <property type="protein sequence ID" value="MBD8505943.1"/>
    <property type="molecule type" value="Genomic_DNA"/>
</dbReference>
<dbReference type="InterPro" id="IPR021458">
    <property type="entry name" value="Rv0495c"/>
</dbReference>
<organism evidence="2 3">
    <name type="scientific">Lolliginicoccus lacisalsi</name>
    <dbReference type="NCBI Taxonomy" id="2742202"/>
    <lineage>
        <taxon>Bacteria</taxon>
        <taxon>Bacillati</taxon>
        <taxon>Actinomycetota</taxon>
        <taxon>Actinomycetes</taxon>
        <taxon>Mycobacteriales</taxon>
        <taxon>Hoyosellaceae</taxon>
        <taxon>Lolliginicoccus</taxon>
    </lineage>
</organism>
<evidence type="ECO:0000313" key="3">
    <source>
        <dbReference type="Proteomes" id="UP000642993"/>
    </source>
</evidence>
<dbReference type="AlphaFoldDB" id="A0A927JAX6"/>
<accession>A0A927JAX6</accession>
<name>A0A927JAX6_9ACTN</name>
<gene>
    <name evidence="2" type="ORF">HT102_05535</name>
</gene>
<dbReference type="Pfam" id="PF11307">
    <property type="entry name" value="DUF3109"/>
    <property type="match status" value="1"/>
</dbReference>